<dbReference type="SUPFAM" id="SSF52833">
    <property type="entry name" value="Thioredoxin-like"/>
    <property type="match status" value="1"/>
</dbReference>
<gene>
    <name evidence="3" type="ORF">DO021_08380</name>
    <name evidence="2" type="ORF">EYB58_22340</name>
</gene>
<accession>A0A328FCR0</accession>
<dbReference type="Proteomes" id="UP000293902">
    <property type="component" value="Chromosome"/>
</dbReference>
<dbReference type="InterPro" id="IPR036249">
    <property type="entry name" value="Thioredoxin-like_sf"/>
</dbReference>
<feature type="domain" description="Glutaredoxin" evidence="1">
    <location>
        <begin position="3"/>
        <end position="47"/>
    </location>
</feature>
<evidence type="ECO:0000313" key="3">
    <source>
        <dbReference type="EMBL" id="RAM02474.1"/>
    </source>
</evidence>
<dbReference type="PROSITE" id="PS00195">
    <property type="entry name" value="GLUTAREDOXIN_1"/>
    <property type="match status" value="1"/>
</dbReference>
<reference evidence="3 4" key="1">
    <citation type="submission" date="2018-06" db="EMBL/GenBank/DDBJ databases">
        <title>Complete Genome Sequence of Desulfobacter hydrogenophilus (DSM3380).</title>
        <authorList>
            <person name="Marietou A."/>
            <person name="Schreiber L."/>
            <person name="Marshall I."/>
            <person name="Jorgensen B."/>
        </authorList>
    </citation>
    <scope>NUCLEOTIDE SEQUENCE [LARGE SCALE GENOMIC DNA]</scope>
    <source>
        <strain evidence="3 4">DSM 3380</strain>
    </source>
</reference>
<dbReference type="AlphaFoldDB" id="A0A328FCR0"/>
<dbReference type="InterPro" id="IPR011767">
    <property type="entry name" value="GLR_AS"/>
</dbReference>
<proteinExistence type="predicted"/>
<dbReference type="EMBL" id="CP036313">
    <property type="protein sequence ID" value="QBH15398.1"/>
    <property type="molecule type" value="Genomic_DNA"/>
</dbReference>
<organism evidence="3 4">
    <name type="scientific">Desulfobacter hydrogenophilus</name>
    <dbReference type="NCBI Taxonomy" id="2291"/>
    <lineage>
        <taxon>Bacteria</taxon>
        <taxon>Pseudomonadati</taxon>
        <taxon>Thermodesulfobacteriota</taxon>
        <taxon>Desulfobacteria</taxon>
        <taxon>Desulfobacterales</taxon>
        <taxon>Desulfobacteraceae</taxon>
        <taxon>Desulfobacter</taxon>
    </lineage>
</organism>
<evidence type="ECO:0000313" key="2">
    <source>
        <dbReference type="EMBL" id="QBH15398.1"/>
    </source>
</evidence>
<dbReference type="Proteomes" id="UP000248798">
    <property type="component" value="Unassembled WGS sequence"/>
</dbReference>
<dbReference type="RefSeq" id="WP_111955609.1">
    <property type="nucleotide sequence ID" value="NZ_CP036313.1"/>
</dbReference>
<name>A0A328FCR0_9BACT</name>
<evidence type="ECO:0000313" key="4">
    <source>
        <dbReference type="Proteomes" id="UP000248798"/>
    </source>
</evidence>
<reference evidence="2 5" key="2">
    <citation type="submission" date="2019-02" db="EMBL/GenBank/DDBJ databases">
        <title>Complete genome sequence of Desulfobacter hydrogenophilus AcRS1.</title>
        <authorList>
            <person name="Marietou A."/>
            <person name="Lund M.B."/>
            <person name="Marshall I.P.G."/>
            <person name="Schreiber L."/>
            <person name="Jorgensen B."/>
        </authorList>
    </citation>
    <scope>NUCLEOTIDE SEQUENCE [LARGE SCALE GENOMIC DNA]</scope>
    <source>
        <strain evidence="2 5">AcRS1</strain>
    </source>
</reference>
<keyword evidence="5" id="KW-1185">Reference proteome</keyword>
<evidence type="ECO:0000259" key="1">
    <source>
        <dbReference type="Pfam" id="PF00462"/>
    </source>
</evidence>
<protein>
    <submittedName>
        <fullName evidence="3">Glutaredoxin family protein</fullName>
    </submittedName>
</protein>
<dbReference type="OrthoDB" id="9814618at2"/>
<dbReference type="Pfam" id="PF00462">
    <property type="entry name" value="Glutaredoxin"/>
    <property type="match status" value="1"/>
</dbReference>
<evidence type="ECO:0000313" key="5">
    <source>
        <dbReference type="Proteomes" id="UP000293902"/>
    </source>
</evidence>
<dbReference type="Gene3D" id="3.40.30.10">
    <property type="entry name" value="Glutaredoxin"/>
    <property type="match status" value="1"/>
</dbReference>
<sequence>MLTVYGAAWCPHCTQTVSYLEEKHIDFKYVDIESAPDDVVQQVIEVNGGDDWVIPTLENDGKWRPGKVFNRREIDSDLKALGLKFD</sequence>
<dbReference type="InterPro" id="IPR002109">
    <property type="entry name" value="Glutaredoxin"/>
</dbReference>
<dbReference type="EMBL" id="QLNI01000014">
    <property type="protein sequence ID" value="RAM02474.1"/>
    <property type="molecule type" value="Genomic_DNA"/>
</dbReference>
<dbReference type="PROSITE" id="PS51354">
    <property type="entry name" value="GLUTAREDOXIN_2"/>
    <property type="match status" value="1"/>
</dbReference>